<organism evidence="2 3">
    <name type="scientific">Allomyces macrogynus (strain ATCC 38327)</name>
    <name type="common">Allomyces javanicus var. macrogynus</name>
    <dbReference type="NCBI Taxonomy" id="578462"/>
    <lineage>
        <taxon>Eukaryota</taxon>
        <taxon>Fungi</taxon>
        <taxon>Fungi incertae sedis</taxon>
        <taxon>Blastocladiomycota</taxon>
        <taxon>Blastocladiomycetes</taxon>
        <taxon>Blastocladiales</taxon>
        <taxon>Blastocladiaceae</taxon>
        <taxon>Allomyces</taxon>
    </lineage>
</organism>
<name>A0A0L0SMH4_ALLM3</name>
<accession>A0A0L0SMH4</accession>
<dbReference type="EMBL" id="GG745342">
    <property type="protein sequence ID" value="KNE63574.1"/>
    <property type="molecule type" value="Genomic_DNA"/>
</dbReference>
<feature type="region of interest" description="Disordered" evidence="1">
    <location>
        <begin position="188"/>
        <end position="208"/>
    </location>
</feature>
<feature type="compositionally biased region" description="Low complexity" evidence="1">
    <location>
        <begin position="95"/>
        <end position="107"/>
    </location>
</feature>
<reference evidence="2 3" key="1">
    <citation type="submission" date="2009-11" db="EMBL/GenBank/DDBJ databases">
        <title>Annotation of Allomyces macrogynus ATCC 38327.</title>
        <authorList>
            <consortium name="The Broad Institute Genome Sequencing Platform"/>
            <person name="Russ C."/>
            <person name="Cuomo C."/>
            <person name="Burger G."/>
            <person name="Gray M.W."/>
            <person name="Holland P.W.H."/>
            <person name="King N."/>
            <person name="Lang F.B.F."/>
            <person name="Roger A.J."/>
            <person name="Ruiz-Trillo I."/>
            <person name="Young S.K."/>
            <person name="Zeng Q."/>
            <person name="Gargeya S."/>
            <person name="Fitzgerald M."/>
            <person name="Haas B."/>
            <person name="Abouelleil A."/>
            <person name="Alvarado L."/>
            <person name="Arachchi H.M."/>
            <person name="Berlin A."/>
            <person name="Chapman S.B."/>
            <person name="Gearin G."/>
            <person name="Goldberg J."/>
            <person name="Griggs A."/>
            <person name="Gujja S."/>
            <person name="Hansen M."/>
            <person name="Heiman D."/>
            <person name="Howarth C."/>
            <person name="Larimer J."/>
            <person name="Lui A."/>
            <person name="MacDonald P.J.P."/>
            <person name="McCowen C."/>
            <person name="Montmayeur A."/>
            <person name="Murphy C."/>
            <person name="Neiman D."/>
            <person name="Pearson M."/>
            <person name="Priest M."/>
            <person name="Roberts A."/>
            <person name="Saif S."/>
            <person name="Shea T."/>
            <person name="Sisk P."/>
            <person name="Stolte C."/>
            <person name="Sykes S."/>
            <person name="Wortman J."/>
            <person name="Nusbaum C."/>
            <person name="Birren B."/>
        </authorList>
    </citation>
    <scope>NUCLEOTIDE SEQUENCE [LARGE SCALE GENOMIC DNA]</scope>
    <source>
        <strain evidence="2 3">ATCC 38327</strain>
    </source>
</reference>
<evidence type="ECO:0000313" key="3">
    <source>
        <dbReference type="Proteomes" id="UP000054350"/>
    </source>
</evidence>
<dbReference type="OrthoDB" id="5597132at2759"/>
<protein>
    <submittedName>
        <fullName evidence="2">Uncharacterized protein</fullName>
    </submittedName>
</protein>
<feature type="region of interest" description="Disordered" evidence="1">
    <location>
        <begin position="51"/>
        <end position="116"/>
    </location>
</feature>
<keyword evidence="3" id="KW-1185">Reference proteome</keyword>
<proteinExistence type="predicted"/>
<dbReference type="AlphaFoldDB" id="A0A0L0SMH4"/>
<dbReference type="Proteomes" id="UP000054350">
    <property type="component" value="Unassembled WGS sequence"/>
</dbReference>
<evidence type="ECO:0000313" key="2">
    <source>
        <dbReference type="EMBL" id="KNE63574.1"/>
    </source>
</evidence>
<feature type="compositionally biased region" description="Basic and acidic residues" evidence="1">
    <location>
        <begin position="190"/>
        <end position="208"/>
    </location>
</feature>
<sequence>MLRSKLSYYVAAQKLERVTDKLDAMNQYLTLHAKWVRKCAKLAQARARRAGKYSEHLVGSSSSSTVTGSGGAGSSPAKRGGRAHLLGSPSPSAPPASSSSASASTSARRSREHFARSEEDVYRLIQQIEDSKEERSLRLAATIPEMVGNVQERREAARRLAAQHHAPDAIEAMLDRRFGPLVVPNFPGARRIEDPEETRVEDQVDQRR</sequence>
<feature type="compositionally biased region" description="Low complexity" evidence="1">
    <location>
        <begin position="58"/>
        <end position="67"/>
    </location>
</feature>
<gene>
    <name evidence="2" type="ORF">AMAG_19020</name>
</gene>
<evidence type="ECO:0000256" key="1">
    <source>
        <dbReference type="SAM" id="MobiDB-lite"/>
    </source>
</evidence>
<reference evidence="3" key="2">
    <citation type="submission" date="2009-11" db="EMBL/GenBank/DDBJ databases">
        <title>The Genome Sequence of Allomyces macrogynus strain ATCC 38327.</title>
        <authorList>
            <consortium name="The Broad Institute Genome Sequencing Platform"/>
            <person name="Russ C."/>
            <person name="Cuomo C."/>
            <person name="Shea T."/>
            <person name="Young S.K."/>
            <person name="Zeng Q."/>
            <person name="Koehrsen M."/>
            <person name="Haas B."/>
            <person name="Borodovsky M."/>
            <person name="Guigo R."/>
            <person name="Alvarado L."/>
            <person name="Berlin A."/>
            <person name="Borenstein D."/>
            <person name="Chen Z."/>
            <person name="Engels R."/>
            <person name="Freedman E."/>
            <person name="Gellesch M."/>
            <person name="Goldberg J."/>
            <person name="Griggs A."/>
            <person name="Gujja S."/>
            <person name="Heiman D."/>
            <person name="Hepburn T."/>
            <person name="Howarth C."/>
            <person name="Jen D."/>
            <person name="Larson L."/>
            <person name="Lewis B."/>
            <person name="Mehta T."/>
            <person name="Park D."/>
            <person name="Pearson M."/>
            <person name="Roberts A."/>
            <person name="Saif S."/>
            <person name="Shenoy N."/>
            <person name="Sisk P."/>
            <person name="Stolte C."/>
            <person name="Sykes S."/>
            <person name="Walk T."/>
            <person name="White J."/>
            <person name="Yandava C."/>
            <person name="Burger G."/>
            <person name="Gray M.W."/>
            <person name="Holland P.W.H."/>
            <person name="King N."/>
            <person name="Lang F.B.F."/>
            <person name="Roger A.J."/>
            <person name="Ruiz-Trillo I."/>
            <person name="Lander E."/>
            <person name="Nusbaum C."/>
        </authorList>
    </citation>
    <scope>NUCLEOTIDE SEQUENCE [LARGE SCALE GENOMIC DNA]</scope>
    <source>
        <strain evidence="3">ATCC 38327</strain>
    </source>
</reference>
<dbReference type="VEuPathDB" id="FungiDB:AMAG_19020"/>